<evidence type="ECO:0000313" key="2">
    <source>
        <dbReference type="Proteomes" id="UP000297703"/>
    </source>
</evidence>
<keyword evidence="2" id="KW-1185">Reference proteome</keyword>
<organism evidence="1 2">
    <name type="scientific">Platysternon megacephalum</name>
    <name type="common">big-headed turtle</name>
    <dbReference type="NCBI Taxonomy" id="55544"/>
    <lineage>
        <taxon>Eukaryota</taxon>
        <taxon>Metazoa</taxon>
        <taxon>Chordata</taxon>
        <taxon>Craniata</taxon>
        <taxon>Vertebrata</taxon>
        <taxon>Euteleostomi</taxon>
        <taxon>Archelosauria</taxon>
        <taxon>Testudinata</taxon>
        <taxon>Testudines</taxon>
        <taxon>Cryptodira</taxon>
        <taxon>Durocryptodira</taxon>
        <taxon>Testudinoidea</taxon>
        <taxon>Platysternidae</taxon>
        <taxon>Platysternon</taxon>
    </lineage>
</organism>
<gene>
    <name evidence="1" type="ORF">DR999_PMT10101</name>
</gene>
<protein>
    <submittedName>
        <fullName evidence="1">Guanylate cyclase soluble subunit beta-2-like</fullName>
    </submittedName>
</protein>
<accession>A0A4D9E9A4</accession>
<name>A0A4D9E9A4_9SAUR</name>
<comment type="caution">
    <text evidence="1">The sequence shown here is derived from an EMBL/GenBank/DDBJ whole genome shotgun (WGS) entry which is preliminary data.</text>
</comment>
<dbReference type="AlphaFoldDB" id="A0A4D9E9A4"/>
<evidence type="ECO:0000313" key="1">
    <source>
        <dbReference type="EMBL" id="TFK07089.1"/>
    </source>
</evidence>
<dbReference type="EMBL" id="QXTE01000089">
    <property type="protein sequence ID" value="TFK07089.1"/>
    <property type="molecule type" value="Genomic_DNA"/>
</dbReference>
<dbReference type="Proteomes" id="UP000297703">
    <property type="component" value="Unassembled WGS sequence"/>
</dbReference>
<reference evidence="1 2" key="2">
    <citation type="submission" date="2019-04" db="EMBL/GenBank/DDBJ databases">
        <title>The genome sequence of big-headed turtle.</title>
        <authorList>
            <person name="Gong S."/>
        </authorList>
    </citation>
    <scope>NUCLEOTIDE SEQUENCE [LARGE SCALE GENOMIC DNA]</scope>
    <source>
        <strain evidence="1">DO16091913</strain>
        <tissue evidence="1">Muscle</tissue>
    </source>
</reference>
<sequence>MLLKKHSDQAPEHADDKAIKEYILCFVPWLIHSSFDHYSWSFLCLIMYIKSSCPILHLKLGKVKLYVLFVSESLNRNLEDFSGLGTSSLVNINPGTCFSVFAVI</sequence>
<proteinExistence type="predicted"/>
<reference evidence="1 2" key="1">
    <citation type="submission" date="2019-04" db="EMBL/GenBank/DDBJ databases">
        <title>Draft genome of the big-headed turtle Platysternon megacephalum.</title>
        <authorList>
            <person name="Gong S."/>
        </authorList>
    </citation>
    <scope>NUCLEOTIDE SEQUENCE [LARGE SCALE GENOMIC DNA]</scope>
    <source>
        <strain evidence="1">DO16091913</strain>
        <tissue evidence="1">Muscle</tissue>
    </source>
</reference>